<keyword evidence="2" id="KW-1185">Reference proteome</keyword>
<organism evidence="2 3">
    <name type="scientific">Globodera rostochiensis</name>
    <name type="common">Golden nematode worm</name>
    <name type="synonym">Heterodera rostochiensis</name>
    <dbReference type="NCBI Taxonomy" id="31243"/>
    <lineage>
        <taxon>Eukaryota</taxon>
        <taxon>Metazoa</taxon>
        <taxon>Ecdysozoa</taxon>
        <taxon>Nematoda</taxon>
        <taxon>Chromadorea</taxon>
        <taxon>Rhabditida</taxon>
        <taxon>Tylenchina</taxon>
        <taxon>Tylenchomorpha</taxon>
        <taxon>Tylenchoidea</taxon>
        <taxon>Heteroderidae</taxon>
        <taxon>Heteroderinae</taxon>
        <taxon>Globodera</taxon>
    </lineage>
</organism>
<feature type="transmembrane region" description="Helical" evidence="1">
    <location>
        <begin position="395"/>
        <end position="417"/>
    </location>
</feature>
<feature type="transmembrane region" description="Helical" evidence="1">
    <location>
        <begin position="475"/>
        <end position="493"/>
    </location>
</feature>
<reference evidence="3" key="1">
    <citation type="submission" date="2022-11" db="UniProtKB">
        <authorList>
            <consortium name="WormBaseParasite"/>
        </authorList>
    </citation>
    <scope>IDENTIFICATION</scope>
</reference>
<feature type="transmembrane region" description="Helical" evidence="1">
    <location>
        <begin position="532"/>
        <end position="551"/>
    </location>
</feature>
<evidence type="ECO:0000313" key="2">
    <source>
        <dbReference type="Proteomes" id="UP000887572"/>
    </source>
</evidence>
<feature type="transmembrane region" description="Helical" evidence="1">
    <location>
        <begin position="603"/>
        <end position="626"/>
    </location>
</feature>
<keyword evidence="1" id="KW-0812">Transmembrane</keyword>
<accession>A0A914HNX1</accession>
<name>A0A914HNX1_GLORO</name>
<proteinExistence type="predicted"/>
<dbReference type="WBParaSite" id="Gr19_v10_g2335.t1">
    <property type="protein sequence ID" value="Gr19_v10_g2335.t1"/>
    <property type="gene ID" value="Gr19_v10_g2335"/>
</dbReference>
<evidence type="ECO:0000313" key="3">
    <source>
        <dbReference type="WBParaSite" id="Gr19_v10_g2335.t1"/>
    </source>
</evidence>
<keyword evidence="1" id="KW-1133">Transmembrane helix</keyword>
<feature type="transmembrane region" description="Helical" evidence="1">
    <location>
        <begin position="429"/>
        <end position="454"/>
    </location>
</feature>
<dbReference type="PANTHER" id="PTHR23021">
    <property type="entry name" value="SERPENTINE RECEPTOR, CLASS T"/>
    <property type="match status" value="1"/>
</dbReference>
<dbReference type="Gene3D" id="1.20.1070.10">
    <property type="entry name" value="Rhodopsin 7-helix transmembrane proteins"/>
    <property type="match status" value="1"/>
</dbReference>
<evidence type="ECO:0000256" key="1">
    <source>
        <dbReference type="SAM" id="Phobius"/>
    </source>
</evidence>
<dbReference type="Proteomes" id="UP000887572">
    <property type="component" value="Unplaced"/>
</dbReference>
<dbReference type="AlphaFoldDB" id="A0A914HNX1"/>
<protein>
    <submittedName>
        <fullName evidence="3">G protein-coupled receptor</fullName>
    </submittedName>
</protein>
<dbReference type="Pfam" id="PF10321">
    <property type="entry name" value="7TM_GPCR_Srt"/>
    <property type="match status" value="1"/>
</dbReference>
<feature type="transmembrane region" description="Helical" evidence="1">
    <location>
        <begin position="572"/>
        <end position="597"/>
    </location>
</feature>
<dbReference type="SUPFAM" id="SSF81321">
    <property type="entry name" value="Family A G protein-coupled receptor-like"/>
    <property type="match status" value="1"/>
</dbReference>
<feature type="transmembrane region" description="Helical" evidence="1">
    <location>
        <begin position="362"/>
        <end position="383"/>
    </location>
</feature>
<keyword evidence="1" id="KW-0472">Membrane</keyword>
<sequence length="679" mass="76385">MSKAASVCRRKCLDRKCLGRKSLAANVYFVLGRKCLTAKVGSQMSGPQMSGPQMSGRKCLGRKSRKCLTAKVGSQMSGPQMSGPQMSGRKCLGRKSLAANVYFVLGRKCLTAKVGSQMSGPQMSGPQMSVRKCLGRKSRKCLDRKCLGRKCLAANVWTANVWAANVWPQMSGPQMSGPQISEPQMPQVSDRKSRVANVWTANVWTAYVWAANVWPQMSGPQMSGRKCLGRKSLAANVYFVLGRKCLTAKVGSQMSGPQMSGPQMSGRKCLGRKSRKCLDRKCLGRKCLAANVWTANVWAANVWPQMSGPQMSGPQISEPQITFATVMELFLFRHAEYERLYNCTGLDIDSVPLERRQFVPESIAICVLCAIYYVLYVPCMYSIWKHTRDNSCYKLLFYIGIIDLSILWIIGFFYGWANLHGAVFCSFPTLLYFMGLTATALWCAESSADLILAFNRCLDLVSPRFSHILFSGLRTSLWIAGCSLYAIYWVLFIKPGVYNSIYFASFFYPFVGYRTSDDQHEYEHWLYKMHNIAVAFLSPLIYLIFAAKLFYDFRKSRRQFGAVLSEMDAVQIRIFSQVFLVSLINTLAGSLYVYIQINEVNQWMITLVEFAWLHVHGFPPVIYLACNKTIREDCRLIFVKLFQSHRVGHIGGVTVVRPVIKLANGTSSNCTRSGNNQRI</sequence>
<dbReference type="PANTHER" id="PTHR23021:SF11">
    <property type="entry name" value="SERPENTINE RECEPTOR, CLASS T"/>
    <property type="match status" value="1"/>
</dbReference>
<dbReference type="InterPro" id="IPR019425">
    <property type="entry name" value="7TM_GPCR_serpentine_rcpt_Srt"/>
</dbReference>